<evidence type="ECO:0000313" key="2">
    <source>
        <dbReference type="EMBL" id="GFJ92469.1"/>
    </source>
</evidence>
<feature type="compositionally biased region" description="Basic and acidic residues" evidence="1">
    <location>
        <begin position="81"/>
        <end position="90"/>
    </location>
</feature>
<reference evidence="2 3" key="2">
    <citation type="submission" date="2020-03" db="EMBL/GenBank/DDBJ databases">
        <authorList>
            <person name="Ichikawa N."/>
            <person name="Kimura A."/>
            <person name="Kitahashi Y."/>
            <person name="Uohara A."/>
        </authorList>
    </citation>
    <scope>NUCLEOTIDE SEQUENCE [LARGE SCALE GENOMIC DNA]</scope>
    <source>
        <strain evidence="2 3">NBRC 108638</strain>
    </source>
</reference>
<dbReference type="Proteomes" id="UP000482960">
    <property type="component" value="Unassembled WGS sequence"/>
</dbReference>
<keyword evidence="3" id="KW-1185">Reference proteome</keyword>
<dbReference type="EMBL" id="BLPG01000001">
    <property type="protein sequence ID" value="GFJ92469.1"/>
    <property type="molecule type" value="Genomic_DNA"/>
</dbReference>
<proteinExistence type="predicted"/>
<dbReference type="RefSeq" id="WP_173079336.1">
    <property type="nucleotide sequence ID" value="NZ_BAABJB010000013.1"/>
</dbReference>
<feature type="region of interest" description="Disordered" evidence="1">
    <location>
        <begin position="76"/>
        <end position="113"/>
    </location>
</feature>
<gene>
    <name evidence="2" type="ORF">Prum_061110</name>
</gene>
<reference evidence="2 3" key="1">
    <citation type="submission" date="2020-03" db="EMBL/GenBank/DDBJ databases">
        <title>Whole genome shotgun sequence of Phytohabitans rumicis NBRC 108638.</title>
        <authorList>
            <person name="Komaki H."/>
            <person name="Tamura T."/>
        </authorList>
    </citation>
    <scope>NUCLEOTIDE SEQUENCE [LARGE SCALE GENOMIC DNA]</scope>
    <source>
        <strain evidence="2 3">NBRC 108638</strain>
    </source>
</reference>
<evidence type="ECO:0000256" key="1">
    <source>
        <dbReference type="SAM" id="MobiDB-lite"/>
    </source>
</evidence>
<protein>
    <submittedName>
        <fullName evidence="2">Uncharacterized protein</fullName>
    </submittedName>
</protein>
<accession>A0A6V8LCZ7</accession>
<sequence length="113" mass="12430">MIPRLAQALRSTKFDLMLAVACISLGIGLIQQLTEKHTDELGALDEQIADRRLTLASIEDRLARAREKEALADYPAQVDVDPLHRGEPVDKLPAPHPVSGVRVDVDELDRAEA</sequence>
<comment type="caution">
    <text evidence="2">The sequence shown here is derived from an EMBL/GenBank/DDBJ whole genome shotgun (WGS) entry which is preliminary data.</text>
</comment>
<feature type="compositionally biased region" description="Basic and acidic residues" evidence="1">
    <location>
        <begin position="103"/>
        <end position="113"/>
    </location>
</feature>
<dbReference type="AlphaFoldDB" id="A0A6V8LCZ7"/>
<name>A0A6V8LCZ7_9ACTN</name>
<evidence type="ECO:0000313" key="3">
    <source>
        <dbReference type="Proteomes" id="UP000482960"/>
    </source>
</evidence>
<organism evidence="2 3">
    <name type="scientific">Phytohabitans rumicis</name>
    <dbReference type="NCBI Taxonomy" id="1076125"/>
    <lineage>
        <taxon>Bacteria</taxon>
        <taxon>Bacillati</taxon>
        <taxon>Actinomycetota</taxon>
        <taxon>Actinomycetes</taxon>
        <taxon>Micromonosporales</taxon>
        <taxon>Micromonosporaceae</taxon>
    </lineage>
</organism>